<dbReference type="AlphaFoldDB" id="A0AAJ6BHA8"/>
<gene>
    <name evidence="1" type="ORF">P0Y53_24725</name>
</gene>
<organism evidence="1 2">
    <name type="scientific">Candidatus Pseudobacter hemicellulosilyticus</name>
    <dbReference type="NCBI Taxonomy" id="3121375"/>
    <lineage>
        <taxon>Bacteria</taxon>
        <taxon>Pseudomonadati</taxon>
        <taxon>Bacteroidota</taxon>
        <taxon>Chitinophagia</taxon>
        <taxon>Chitinophagales</taxon>
        <taxon>Chitinophagaceae</taxon>
        <taxon>Pseudobacter</taxon>
    </lineage>
</organism>
<dbReference type="InterPro" id="IPR053865">
    <property type="entry name" value="DUF6934"/>
</dbReference>
<dbReference type="Pfam" id="PF22028">
    <property type="entry name" value="DUF6934"/>
    <property type="match status" value="1"/>
</dbReference>
<evidence type="ECO:0000313" key="2">
    <source>
        <dbReference type="Proteomes" id="UP001220610"/>
    </source>
</evidence>
<evidence type="ECO:0000313" key="1">
    <source>
        <dbReference type="EMBL" id="WEK35704.1"/>
    </source>
</evidence>
<proteinExistence type="predicted"/>
<reference evidence="1" key="1">
    <citation type="submission" date="2023-03" db="EMBL/GenBank/DDBJ databases">
        <title>Andean soil-derived lignocellulolytic bacterial consortium as a source of novel taxa and putative plastic-active enzymes.</title>
        <authorList>
            <person name="Diaz-Garcia L."/>
            <person name="Chuvochina M."/>
            <person name="Feuerriegel G."/>
            <person name="Bunk B."/>
            <person name="Sproer C."/>
            <person name="Streit W.R."/>
            <person name="Rodriguez L.M."/>
            <person name="Overmann J."/>
            <person name="Jimenez D.J."/>
        </authorList>
    </citation>
    <scope>NUCLEOTIDE SEQUENCE</scope>
    <source>
        <strain evidence="1">MAG 7</strain>
    </source>
</reference>
<dbReference type="Proteomes" id="UP001220610">
    <property type="component" value="Chromosome"/>
</dbReference>
<accession>A0AAJ6BHA8</accession>
<dbReference type="EMBL" id="CP119311">
    <property type="protein sequence ID" value="WEK35704.1"/>
    <property type="molecule type" value="Genomic_DNA"/>
</dbReference>
<sequence>MSIGIKLNFEDRYEVEQVDNSPRNYQFFTELTSGEKVLLGVKISLQAHPLMSNVYNLAFGPVDKYNNINDQSKLQHKNYSKVFSTIIYIGTIFLMENQDKYLGIDGSNNARAYFYYRSLQNNLAYLEQFFKLQGVRYYVRLLRKENPEDPGHLIDATDMATRLYPILPTEAVRFDKLYNYIVFNLSTAKTNVYEAKKADHFA</sequence>
<name>A0AAJ6BHA8_9BACT</name>
<protein>
    <submittedName>
        <fullName evidence="1">Uncharacterized protein</fullName>
    </submittedName>
</protein>